<protein>
    <submittedName>
        <fullName evidence="1">Uncharacterized protein</fullName>
    </submittedName>
</protein>
<organism evidence="1 2">
    <name type="scientific">Stenotrophomonas maltophilia phage vB_SmaM_Ps15</name>
    <dbReference type="NCBI Taxonomy" id="3071007"/>
    <lineage>
        <taxon>Viruses</taxon>
        <taxon>Duplodnaviria</taxon>
        <taxon>Heunggongvirae</taxon>
        <taxon>Uroviricota</taxon>
        <taxon>Caudoviricetes</taxon>
        <taxon>Menderavirus</taxon>
        <taxon>Menderavirus Ps15</taxon>
    </lineage>
</organism>
<name>A0AAE9FM19_9CAUD</name>
<keyword evidence="2" id="KW-1185">Reference proteome</keyword>
<evidence type="ECO:0000313" key="2">
    <source>
        <dbReference type="Proteomes" id="UP000829466"/>
    </source>
</evidence>
<sequence>MKSFITSDEIAQLPKYIFADLIVAKDTTMRLYLTYGTPKMPGNLYLDLTNVAPDLWEYEVPDYIALLLKDETGAEKLTKCIHLLFNTV</sequence>
<dbReference type="EMBL" id="OL702939">
    <property type="protein sequence ID" value="UMO77189.1"/>
    <property type="molecule type" value="Genomic_DNA"/>
</dbReference>
<reference evidence="1 2" key="1">
    <citation type="submission" date="2021-12" db="EMBL/GenBank/DDBJ databases">
        <title>Characterization of bacteriophage vB_SmaM_Ps15 infective to Stenotrophomonas maltophila clinical ocular isolates.</title>
        <authorList>
            <person name="Damnjanovic D."/>
            <person name="Vazquez-Campos X."/>
            <person name="Elliott L."/>
            <person name="Willcox M."/>
            <person name="Bridge W.J."/>
        </authorList>
    </citation>
    <scope>NUCLEOTIDE SEQUENCE [LARGE SCALE GENOMIC DNA]</scope>
</reference>
<dbReference type="Proteomes" id="UP000829466">
    <property type="component" value="Segment"/>
</dbReference>
<gene>
    <name evidence="1" type="ORF">SmaMPs15_000038</name>
</gene>
<proteinExistence type="predicted"/>
<evidence type="ECO:0000313" key="1">
    <source>
        <dbReference type="EMBL" id="UMO77189.1"/>
    </source>
</evidence>
<accession>A0AAE9FM19</accession>